<evidence type="ECO:0000313" key="2">
    <source>
        <dbReference type="Proteomes" id="UP000216345"/>
    </source>
</evidence>
<name>A0A256FHN7_9HYPH</name>
<sequence>MDSNRLRMTWTDELTPGVVPANPRMRVVRLTGESLQYKPVFINSEEIRSDRMNSDPIMVNVQSQGAVNGELSYPPEGSPFSSWLRSLMSAPWSLRPFRDNDGAAASVITGVAAATGVVTVTAGAVFGVGHLVRLTGFGEADNNGLFRVTTGSGTVPAVGADKLEDEAAPPATARIAVVGFEGAAADLKTVADGLTSAALNFTSLGLKVGQWIKIGGTGAAYRFDAEALNTFVRVTAIAANKLTLDNLPVAWVVNAGAGKTVRVFFGDTIRNGVDLFTGTLERGFMSQSQPTYIAQNSMAVAQGEFTFEAEQIAKWVMTFNGTTGSESIVSLDDTPDPETSNPVMAAAVNVGRIAENGVAVGGPNFVRSFKVSVNNNLRMINAIRSDDKVGPVAIGQGSFDVQVEVETYFGSDALLSKLFAGAPTNISTRIEKNQQALIFAVPRYVYTDGAVSAGGKNQDLMLPLTGQASKDTLTSAHLIIDRLEYYEK</sequence>
<gene>
    <name evidence="1" type="ORF">CEV32_0278</name>
</gene>
<proteinExistence type="predicted"/>
<dbReference type="InterPro" id="IPR044000">
    <property type="entry name" value="Phage_tube_2"/>
</dbReference>
<dbReference type="OrthoDB" id="8048894at2"/>
<protein>
    <submittedName>
        <fullName evidence="1">Uncharacterized protein</fullName>
    </submittedName>
</protein>
<reference evidence="1 2" key="1">
    <citation type="submission" date="2017-07" db="EMBL/GenBank/DDBJ databases">
        <title>Phylogenetic study on the rhizospheric bacterium Ochrobactrum sp. A44.</title>
        <authorList>
            <person name="Krzyzanowska D.M."/>
            <person name="Ossowicki A."/>
            <person name="Rajewska M."/>
            <person name="Maciag T."/>
            <person name="Kaczynski Z."/>
            <person name="Czerwicka M."/>
            <person name="Jafra S."/>
        </authorList>
    </citation>
    <scope>NUCLEOTIDE SEQUENCE [LARGE SCALE GENOMIC DNA]</scope>
    <source>
        <strain evidence="1 2">PR17</strain>
    </source>
</reference>
<dbReference type="RefSeq" id="WP_094577059.1">
    <property type="nucleotide sequence ID" value="NZ_JBHEEL010000001.1"/>
</dbReference>
<organism evidence="1 2">
    <name type="scientific">Brucella rhizosphaerae</name>
    <dbReference type="NCBI Taxonomy" id="571254"/>
    <lineage>
        <taxon>Bacteria</taxon>
        <taxon>Pseudomonadati</taxon>
        <taxon>Pseudomonadota</taxon>
        <taxon>Alphaproteobacteria</taxon>
        <taxon>Hyphomicrobiales</taxon>
        <taxon>Brucellaceae</taxon>
        <taxon>Brucella/Ochrobactrum group</taxon>
        <taxon>Brucella</taxon>
    </lineage>
</organism>
<dbReference type="Pfam" id="PF18906">
    <property type="entry name" value="Phage_tube_2"/>
    <property type="match status" value="1"/>
</dbReference>
<dbReference type="EMBL" id="NNRK01000026">
    <property type="protein sequence ID" value="OYR14280.1"/>
    <property type="molecule type" value="Genomic_DNA"/>
</dbReference>
<comment type="caution">
    <text evidence="1">The sequence shown here is derived from an EMBL/GenBank/DDBJ whole genome shotgun (WGS) entry which is preliminary data.</text>
</comment>
<keyword evidence="2" id="KW-1185">Reference proteome</keyword>
<dbReference type="AlphaFoldDB" id="A0A256FHN7"/>
<accession>A0A256FHN7</accession>
<dbReference type="Proteomes" id="UP000216345">
    <property type="component" value="Unassembled WGS sequence"/>
</dbReference>
<evidence type="ECO:0000313" key="1">
    <source>
        <dbReference type="EMBL" id="OYR14280.1"/>
    </source>
</evidence>